<name>A0A2I0ABV3_9ASPA</name>
<dbReference type="Proteomes" id="UP000236161">
    <property type="component" value="Unassembled WGS sequence"/>
</dbReference>
<gene>
    <name evidence="1" type="ORF">AXF42_Ash001976</name>
</gene>
<dbReference type="EMBL" id="KZ452001">
    <property type="protein sequence ID" value="PKA52995.1"/>
    <property type="molecule type" value="Genomic_DNA"/>
</dbReference>
<keyword evidence="2" id="KW-1185">Reference proteome</keyword>
<evidence type="ECO:0000313" key="2">
    <source>
        <dbReference type="Proteomes" id="UP000236161"/>
    </source>
</evidence>
<organism evidence="1 2">
    <name type="scientific">Apostasia shenzhenica</name>
    <dbReference type="NCBI Taxonomy" id="1088818"/>
    <lineage>
        <taxon>Eukaryota</taxon>
        <taxon>Viridiplantae</taxon>
        <taxon>Streptophyta</taxon>
        <taxon>Embryophyta</taxon>
        <taxon>Tracheophyta</taxon>
        <taxon>Spermatophyta</taxon>
        <taxon>Magnoliopsida</taxon>
        <taxon>Liliopsida</taxon>
        <taxon>Asparagales</taxon>
        <taxon>Orchidaceae</taxon>
        <taxon>Apostasioideae</taxon>
        <taxon>Apostasia</taxon>
    </lineage>
</organism>
<evidence type="ECO:0000313" key="1">
    <source>
        <dbReference type="EMBL" id="PKA52995.1"/>
    </source>
</evidence>
<proteinExistence type="predicted"/>
<protein>
    <submittedName>
        <fullName evidence="1">Uncharacterized protein</fullName>
    </submittedName>
</protein>
<dbReference type="AlphaFoldDB" id="A0A2I0ABV3"/>
<sequence length="54" mass="6361">MCILMSLMIACNGKLKEQANAVEIQAISDSMNHYDIKIEQNYRREEDRLEVSWE</sequence>
<reference evidence="1 2" key="1">
    <citation type="journal article" date="2017" name="Nature">
        <title>The Apostasia genome and the evolution of orchids.</title>
        <authorList>
            <person name="Zhang G.Q."/>
            <person name="Liu K.W."/>
            <person name="Li Z."/>
            <person name="Lohaus R."/>
            <person name="Hsiao Y.Y."/>
            <person name="Niu S.C."/>
            <person name="Wang J.Y."/>
            <person name="Lin Y.C."/>
            <person name="Xu Q."/>
            <person name="Chen L.J."/>
            <person name="Yoshida K."/>
            <person name="Fujiwara S."/>
            <person name="Wang Z.W."/>
            <person name="Zhang Y.Q."/>
            <person name="Mitsuda N."/>
            <person name="Wang M."/>
            <person name="Liu G.H."/>
            <person name="Pecoraro L."/>
            <person name="Huang H.X."/>
            <person name="Xiao X.J."/>
            <person name="Lin M."/>
            <person name="Wu X.Y."/>
            <person name="Wu W.L."/>
            <person name="Chen Y.Y."/>
            <person name="Chang S.B."/>
            <person name="Sakamoto S."/>
            <person name="Ohme-Takagi M."/>
            <person name="Yagi M."/>
            <person name="Zeng S.J."/>
            <person name="Shen C.Y."/>
            <person name="Yeh C.M."/>
            <person name="Luo Y.B."/>
            <person name="Tsai W.C."/>
            <person name="Van de Peer Y."/>
            <person name="Liu Z.J."/>
        </authorList>
    </citation>
    <scope>NUCLEOTIDE SEQUENCE [LARGE SCALE GENOMIC DNA]</scope>
    <source>
        <strain evidence="2">cv. Shenzhen</strain>
        <tissue evidence="1">Stem</tissue>
    </source>
</reference>
<accession>A0A2I0ABV3</accession>